<dbReference type="EMBL" id="GGEC01029036">
    <property type="protein sequence ID" value="MBX09520.1"/>
    <property type="molecule type" value="Transcribed_RNA"/>
</dbReference>
<dbReference type="AlphaFoldDB" id="A0A2P2KUV1"/>
<protein>
    <submittedName>
        <fullName evidence="1">Uncharacterized protein</fullName>
    </submittedName>
</protein>
<name>A0A2P2KUV1_RHIMU</name>
<reference evidence="1" key="1">
    <citation type="submission" date="2018-02" db="EMBL/GenBank/DDBJ databases">
        <title>Rhizophora mucronata_Transcriptome.</title>
        <authorList>
            <person name="Meera S.P."/>
            <person name="Sreeshan A."/>
            <person name="Augustine A."/>
        </authorList>
    </citation>
    <scope>NUCLEOTIDE SEQUENCE</scope>
    <source>
        <tissue evidence="1">Leaf</tissue>
    </source>
</reference>
<sequence length="24" mass="2719">MLAQHILSNCYSISENDKGIIKQL</sequence>
<organism evidence="1">
    <name type="scientific">Rhizophora mucronata</name>
    <name type="common">Asiatic mangrove</name>
    <dbReference type="NCBI Taxonomy" id="61149"/>
    <lineage>
        <taxon>Eukaryota</taxon>
        <taxon>Viridiplantae</taxon>
        <taxon>Streptophyta</taxon>
        <taxon>Embryophyta</taxon>
        <taxon>Tracheophyta</taxon>
        <taxon>Spermatophyta</taxon>
        <taxon>Magnoliopsida</taxon>
        <taxon>eudicotyledons</taxon>
        <taxon>Gunneridae</taxon>
        <taxon>Pentapetalae</taxon>
        <taxon>rosids</taxon>
        <taxon>fabids</taxon>
        <taxon>Malpighiales</taxon>
        <taxon>Rhizophoraceae</taxon>
        <taxon>Rhizophora</taxon>
    </lineage>
</organism>
<proteinExistence type="predicted"/>
<evidence type="ECO:0000313" key="1">
    <source>
        <dbReference type="EMBL" id="MBX09520.1"/>
    </source>
</evidence>
<accession>A0A2P2KUV1</accession>